<feature type="transmembrane region" description="Helical" evidence="7">
    <location>
        <begin position="743"/>
        <end position="765"/>
    </location>
</feature>
<reference evidence="9" key="1">
    <citation type="submission" date="2021-03" db="EMBL/GenBank/DDBJ databases">
        <authorList>
            <person name="Palmer J.M."/>
        </authorList>
    </citation>
    <scope>NUCLEOTIDE SEQUENCE</scope>
    <source>
        <strain evidence="9">ARV_011</strain>
    </source>
</reference>
<feature type="transmembrane region" description="Helical" evidence="7">
    <location>
        <begin position="385"/>
        <end position="415"/>
    </location>
</feature>
<feature type="domain" description="Amino acid permease/ SLC12A" evidence="8">
    <location>
        <begin position="357"/>
        <end position="879"/>
    </location>
</feature>
<sequence length="926" mass="104625">MVDPGFFRHLRANYNADEEDLEDDSYEDNYSNNNSETSSLNKLRDMFHGKLQSTRQKSEIKSNDHVTFTNHDDYDNDTNNYNTDDYNELAYEDRDYEYDDIGNSILIDFQRSSKQHVASDVNNSSHAILFGEESGSLILQFTNSGSSLLLTLHGKLTLNSRVMDFGGEGDGGIEQYRLNKRLSLELSILDEIQHNLPENERFKYLETYQKLYKRKHHEENRGDNDSVFQLSHLNDFDRYVKQTELNELIQQALRDSGRENILNVIPENELNHRFTWEDTKHRKQNGKGLPTLDVEKIKKPSNIWYNRDSKKNSGVNDIEELYFKHSNSDDTNSMYEQQLGEKMKHRHTLKRKLKVRHLQMISLGGTLGVGLLLNSGKAITIGGGLGAVLGFTITGIIVVASIVSFCEMVSFVSIVDGVSGLSSRFVDDAFGFAVGWLYWSSFAIGLAGEIVASVIMLTFYSNLKILEHKGTMIAFVILFLGFVVGANLMDVEYYGEIEYFSGLIKVISILLLTILMIVLNRGGLNNEVIGFKYWDHSQLDFENGLIYGPFRPSFNLNDNVIGSTGLHGGNLGRFLAVIVACLTTCYAYSGTEIVCIAACEANNPRKALPSATKRVFFRVLIFYILASFVVSLNLYAGDPRLLRYRSHAHGSDTEYYHTLVGLLGGDKCNTDYNSKLFAGFSNGSQSPWIVALQSIGACNGSGVVNALLVFFAVTCGTSQIYVSSRTVYSMSLQGKAPKILSRCNRFGTPYMAVLFLSLFGLLAFFCVSETATQVFQYLSSFVASLGIIVWCGMSLSFIRFYYGLQRRPDIMSRDDKSYPYRSPFQPYTAIVGFVGTAIIVLSMGFVVFLKGEWDVLFFFTSYGTLFLFIILYIGYRVVKGARMRNLESLDFDLGRREMDRYLWDGGREYNIRSFKDISHKLLGFFA</sequence>
<feature type="transmembrane region" description="Helical" evidence="7">
    <location>
        <begin position="855"/>
        <end position="875"/>
    </location>
</feature>
<protein>
    <recommendedName>
        <fullName evidence="8">Amino acid permease/ SLC12A domain-containing protein</fullName>
    </recommendedName>
</protein>
<evidence type="ECO:0000256" key="2">
    <source>
        <dbReference type="ARBA" id="ARBA00006983"/>
    </source>
</evidence>
<evidence type="ECO:0000259" key="8">
    <source>
        <dbReference type="Pfam" id="PF00324"/>
    </source>
</evidence>
<evidence type="ECO:0000313" key="10">
    <source>
        <dbReference type="Proteomes" id="UP000790833"/>
    </source>
</evidence>
<dbReference type="EMBL" id="JAHMUF010000012">
    <property type="protein sequence ID" value="KAG7193451.1"/>
    <property type="molecule type" value="Genomic_DNA"/>
</dbReference>
<keyword evidence="3 7" id="KW-0812">Transmembrane</keyword>
<dbReference type="Pfam" id="PF00324">
    <property type="entry name" value="AA_permease"/>
    <property type="match status" value="1"/>
</dbReference>
<evidence type="ECO:0000256" key="7">
    <source>
        <dbReference type="SAM" id="Phobius"/>
    </source>
</evidence>
<dbReference type="Gene3D" id="1.20.1740.10">
    <property type="entry name" value="Amino acid/polyamine transporter I"/>
    <property type="match status" value="1"/>
</dbReference>
<dbReference type="RefSeq" id="XP_043048999.1">
    <property type="nucleotide sequence ID" value="XM_043191692.1"/>
</dbReference>
<dbReference type="InterPro" id="IPR004841">
    <property type="entry name" value="AA-permease/SLC12A_dom"/>
</dbReference>
<dbReference type="OrthoDB" id="3900342at2759"/>
<dbReference type="PANTHER" id="PTHR43341:SF46">
    <property type="entry name" value="SPS-SENSOR COMPONENT SSY1"/>
    <property type="match status" value="1"/>
</dbReference>
<feature type="compositionally biased region" description="Low complexity" evidence="6">
    <location>
        <begin position="28"/>
        <end position="41"/>
    </location>
</feature>
<proteinExistence type="inferred from homology"/>
<keyword evidence="5 7" id="KW-0472">Membrane</keyword>
<dbReference type="GO" id="GO:0016020">
    <property type="term" value="C:membrane"/>
    <property type="evidence" value="ECO:0007669"/>
    <property type="project" value="UniProtKB-SubCell"/>
</dbReference>
<evidence type="ECO:0000313" key="9">
    <source>
        <dbReference type="EMBL" id="KAG7193451.1"/>
    </source>
</evidence>
<feature type="region of interest" description="Disordered" evidence="6">
    <location>
        <begin position="19"/>
        <end position="42"/>
    </location>
</feature>
<feature type="transmembrane region" description="Helical" evidence="7">
    <location>
        <begin position="777"/>
        <end position="804"/>
    </location>
</feature>
<gene>
    <name evidence="9" type="ORF">KQ657_000870</name>
</gene>
<comment type="similarity">
    <text evidence="2">Belongs to the amino acid-polyamine-organocation (APC) superfamily. YAT (TC 2.A.3.10) family.</text>
</comment>
<feature type="transmembrane region" description="Helical" evidence="7">
    <location>
        <begin position="435"/>
        <end position="460"/>
    </location>
</feature>
<feature type="transmembrane region" description="Helical" evidence="7">
    <location>
        <begin position="472"/>
        <end position="488"/>
    </location>
</feature>
<evidence type="ECO:0000256" key="6">
    <source>
        <dbReference type="SAM" id="MobiDB-lite"/>
    </source>
</evidence>
<dbReference type="GO" id="GO:0015171">
    <property type="term" value="F:amino acid transmembrane transporter activity"/>
    <property type="evidence" value="ECO:0007669"/>
    <property type="project" value="TreeGrafter"/>
</dbReference>
<feature type="transmembrane region" description="Helical" evidence="7">
    <location>
        <begin position="615"/>
        <end position="636"/>
    </location>
</feature>
<name>A0A9P7V8Q4_9ASCO</name>
<feature type="transmembrane region" description="Helical" evidence="7">
    <location>
        <begin position="355"/>
        <end position="373"/>
    </location>
</feature>
<keyword evidence="10" id="KW-1185">Reference proteome</keyword>
<evidence type="ECO:0000256" key="5">
    <source>
        <dbReference type="ARBA" id="ARBA00023136"/>
    </source>
</evidence>
<accession>A0A9P7V8Q4</accession>
<dbReference type="PANTHER" id="PTHR43341">
    <property type="entry name" value="AMINO ACID PERMEASE"/>
    <property type="match status" value="1"/>
</dbReference>
<dbReference type="Proteomes" id="UP000790833">
    <property type="component" value="Unassembled WGS sequence"/>
</dbReference>
<dbReference type="GeneID" id="66114244"/>
<feature type="transmembrane region" description="Helical" evidence="7">
    <location>
        <begin position="824"/>
        <end position="849"/>
    </location>
</feature>
<dbReference type="InterPro" id="IPR050524">
    <property type="entry name" value="APC_YAT"/>
</dbReference>
<comment type="caution">
    <text evidence="9">The sequence shown here is derived from an EMBL/GenBank/DDBJ whole genome shotgun (WGS) entry which is preliminary data.</text>
</comment>
<keyword evidence="4 7" id="KW-1133">Transmembrane helix</keyword>
<organism evidence="9 10">
    <name type="scientific">Scheffersomyces spartinae</name>
    <dbReference type="NCBI Taxonomy" id="45513"/>
    <lineage>
        <taxon>Eukaryota</taxon>
        <taxon>Fungi</taxon>
        <taxon>Dikarya</taxon>
        <taxon>Ascomycota</taxon>
        <taxon>Saccharomycotina</taxon>
        <taxon>Pichiomycetes</taxon>
        <taxon>Debaryomycetaceae</taxon>
        <taxon>Scheffersomyces</taxon>
    </lineage>
</organism>
<evidence type="ECO:0000256" key="4">
    <source>
        <dbReference type="ARBA" id="ARBA00022989"/>
    </source>
</evidence>
<comment type="subcellular location">
    <subcellularLocation>
        <location evidence="1">Membrane</location>
        <topology evidence="1">Multi-pass membrane protein</topology>
    </subcellularLocation>
</comment>
<evidence type="ECO:0000256" key="3">
    <source>
        <dbReference type="ARBA" id="ARBA00022692"/>
    </source>
</evidence>
<dbReference type="AlphaFoldDB" id="A0A9P7V8Q4"/>
<evidence type="ECO:0000256" key="1">
    <source>
        <dbReference type="ARBA" id="ARBA00004141"/>
    </source>
</evidence>
<feature type="transmembrane region" description="Helical" evidence="7">
    <location>
        <begin position="500"/>
        <end position="519"/>
    </location>
</feature>